<proteinExistence type="predicted"/>
<keyword evidence="4" id="KW-1185">Reference proteome</keyword>
<feature type="transmembrane region" description="Helical" evidence="1">
    <location>
        <begin position="90"/>
        <end position="109"/>
    </location>
</feature>
<protein>
    <submittedName>
        <fullName evidence="3">DUF4328 domain-containing protein</fullName>
    </submittedName>
</protein>
<sequence>MNLKSEFISFILKILLAALLVAALADLAFSAIYMIDLNMFSDYIYPMYGFVDIVSVVLYYVAAIVYLIWIYRVHMDLNRLYLQFPRTPGSAIACMIIPFYNFYGIPSIYQQIGSHYQRSAALSKDGQWIQGMSVPLIIFFIASNILGRFVSRAEEVSGALLFASSLVTSILYTIFFTLCLLVSRGLSNIHARANHTTSDSIDPANAVQLPS</sequence>
<name>A0ABS5CJS3_9BACL</name>
<gene>
    <name evidence="3" type="ORF">I8J30_25510</name>
</gene>
<keyword evidence="1" id="KW-1133">Transmembrane helix</keyword>
<feature type="transmembrane region" description="Helical" evidence="1">
    <location>
        <begin position="129"/>
        <end position="147"/>
    </location>
</feature>
<dbReference type="RefSeq" id="WP_210662936.1">
    <property type="nucleotide sequence ID" value="NZ_JAGKSP010000014.1"/>
</dbReference>
<evidence type="ECO:0000313" key="3">
    <source>
        <dbReference type="EMBL" id="MBP3966067.1"/>
    </source>
</evidence>
<dbReference type="Proteomes" id="UP000673394">
    <property type="component" value="Unassembled WGS sequence"/>
</dbReference>
<feature type="transmembrane region" description="Helical" evidence="1">
    <location>
        <begin position="46"/>
        <end position="69"/>
    </location>
</feature>
<feature type="domain" description="DUF4328" evidence="2">
    <location>
        <begin position="48"/>
        <end position="120"/>
    </location>
</feature>
<comment type="caution">
    <text evidence="3">The sequence shown here is derived from an EMBL/GenBank/DDBJ whole genome shotgun (WGS) entry which is preliminary data.</text>
</comment>
<dbReference type="Pfam" id="PF14219">
    <property type="entry name" value="DUF4328"/>
    <property type="match status" value="1"/>
</dbReference>
<evidence type="ECO:0000256" key="1">
    <source>
        <dbReference type="SAM" id="Phobius"/>
    </source>
</evidence>
<keyword evidence="1" id="KW-0472">Membrane</keyword>
<reference evidence="3 4" key="1">
    <citation type="submission" date="2021-04" db="EMBL/GenBank/DDBJ databases">
        <title>Paenibacillus sp. DLE-14 whole genome sequence.</title>
        <authorList>
            <person name="Ham Y.J."/>
        </authorList>
    </citation>
    <scope>NUCLEOTIDE SEQUENCE [LARGE SCALE GENOMIC DNA]</scope>
    <source>
        <strain evidence="3 4">DLE-14</strain>
    </source>
</reference>
<evidence type="ECO:0000259" key="2">
    <source>
        <dbReference type="Pfam" id="PF14219"/>
    </source>
</evidence>
<feature type="transmembrane region" description="Helical" evidence="1">
    <location>
        <begin position="159"/>
        <end position="183"/>
    </location>
</feature>
<accession>A0ABS5CJS3</accession>
<organism evidence="3 4">
    <name type="scientific">Paenibacillus lignilyticus</name>
    <dbReference type="NCBI Taxonomy" id="1172615"/>
    <lineage>
        <taxon>Bacteria</taxon>
        <taxon>Bacillati</taxon>
        <taxon>Bacillota</taxon>
        <taxon>Bacilli</taxon>
        <taxon>Bacillales</taxon>
        <taxon>Paenibacillaceae</taxon>
        <taxon>Paenibacillus</taxon>
    </lineage>
</organism>
<keyword evidence="1" id="KW-0812">Transmembrane</keyword>
<dbReference type="InterPro" id="IPR025565">
    <property type="entry name" value="DUF4328"/>
</dbReference>
<evidence type="ECO:0000313" key="4">
    <source>
        <dbReference type="Proteomes" id="UP000673394"/>
    </source>
</evidence>
<dbReference type="EMBL" id="JAGKSP010000014">
    <property type="protein sequence ID" value="MBP3966067.1"/>
    <property type="molecule type" value="Genomic_DNA"/>
</dbReference>